<dbReference type="PANTHER" id="PTHR46825:SF7">
    <property type="entry name" value="D-ALANYL-D-ALANINE CARBOXYPEPTIDASE"/>
    <property type="match status" value="1"/>
</dbReference>
<organism evidence="3 4">
    <name type="scientific">Virgisporangium ochraceum</name>
    <dbReference type="NCBI Taxonomy" id="65505"/>
    <lineage>
        <taxon>Bacteria</taxon>
        <taxon>Bacillati</taxon>
        <taxon>Actinomycetota</taxon>
        <taxon>Actinomycetes</taxon>
        <taxon>Micromonosporales</taxon>
        <taxon>Micromonosporaceae</taxon>
        <taxon>Virgisporangium</taxon>
    </lineage>
</organism>
<dbReference type="InterPro" id="IPR001466">
    <property type="entry name" value="Beta-lactam-related"/>
</dbReference>
<name>A0A8J3ZVG8_9ACTN</name>
<dbReference type="PANTHER" id="PTHR46825">
    <property type="entry name" value="D-ALANYL-D-ALANINE-CARBOXYPEPTIDASE/ENDOPEPTIDASE AMPH"/>
    <property type="match status" value="1"/>
</dbReference>
<proteinExistence type="predicted"/>
<dbReference type="Pfam" id="PF00144">
    <property type="entry name" value="Beta-lactamase"/>
    <property type="match status" value="1"/>
</dbReference>
<dbReference type="Gene3D" id="3.40.710.10">
    <property type="entry name" value="DD-peptidase/beta-lactamase superfamily"/>
    <property type="match status" value="1"/>
</dbReference>
<feature type="domain" description="DUF7586" evidence="2">
    <location>
        <begin position="344"/>
        <end position="427"/>
    </location>
</feature>
<feature type="domain" description="Beta-lactamase-related" evidence="1">
    <location>
        <begin position="19"/>
        <end position="323"/>
    </location>
</feature>
<sequence length="446" mass="47726">MPEDLLPGTRRALLHRLATAQAEGRAPTMAAGVVRAGEPRWSAGRGDTDDRLAYRIGSITKTFTAVLVLRLRDEGRLELRDPVGRHLPEVAPPDVTVAQLLAHTAGLVAEPPGAWWERTPGTLRPDLPSLLGDGPVVHDAGRRFHYSNPGYGLLGGLVERLRGVPWDEALRGEILEPLGMADTGSAPPARHADGWAVHPFADVLLPEPAEDYGPMAPAGQLWSTVADLCRWATFLLDGDERILARATLDEMRRPAAPPEATDPNGGYGLGIQLLRHGGRDLTGHGGSVPGFLASLWVCPADDVGAVVLCNTTTGVAISTLAAELVGIVAEREPRIPAVWRAASDPDLVELAGPWYWGPSPVALRVRAGRELELTALSGRARATRLRPEPDGTWTALDGYYAGERLRVVRDASGDVTHLDLGTFVFTRAPYDPAAPIPGGVDPQGWR</sequence>
<dbReference type="Pfam" id="PF24491">
    <property type="entry name" value="DUF7586"/>
    <property type="match status" value="1"/>
</dbReference>
<dbReference type="InterPro" id="IPR012338">
    <property type="entry name" value="Beta-lactam/transpept-like"/>
</dbReference>
<keyword evidence="3" id="KW-0378">Hydrolase</keyword>
<dbReference type="GO" id="GO:0016787">
    <property type="term" value="F:hydrolase activity"/>
    <property type="evidence" value="ECO:0007669"/>
    <property type="project" value="UniProtKB-KW"/>
</dbReference>
<dbReference type="InterPro" id="IPR050491">
    <property type="entry name" value="AmpC-like"/>
</dbReference>
<dbReference type="InterPro" id="IPR056008">
    <property type="entry name" value="DUF7586"/>
</dbReference>
<evidence type="ECO:0000313" key="4">
    <source>
        <dbReference type="Proteomes" id="UP000635606"/>
    </source>
</evidence>
<reference evidence="3" key="1">
    <citation type="submission" date="2021-01" db="EMBL/GenBank/DDBJ databases">
        <title>Whole genome shotgun sequence of Virgisporangium ochraceum NBRC 16418.</title>
        <authorList>
            <person name="Komaki H."/>
            <person name="Tamura T."/>
        </authorList>
    </citation>
    <scope>NUCLEOTIDE SEQUENCE</scope>
    <source>
        <strain evidence="3">NBRC 16418</strain>
    </source>
</reference>
<dbReference type="Proteomes" id="UP000635606">
    <property type="component" value="Unassembled WGS sequence"/>
</dbReference>
<accession>A0A8J3ZVG8</accession>
<dbReference type="RefSeq" id="WP_203931010.1">
    <property type="nucleotide sequence ID" value="NZ_BOPH01000085.1"/>
</dbReference>
<dbReference type="AlphaFoldDB" id="A0A8J3ZVG8"/>
<dbReference type="EMBL" id="BOPH01000085">
    <property type="protein sequence ID" value="GIJ71119.1"/>
    <property type="molecule type" value="Genomic_DNA"/>
</dbReference>
<evidence type="ECO:0000259" key="1">
    <source>
        <dbReference type="Pfam" id="PF00144"/>
    </source>
</evidence>
<keyword evidence="4" id="KW-1185">Reference proteome</keyword>
<comment type="caution">
    <text evidence="3">The sequence shown here is derived from an EMBL/GenBank/DDBJ whole genome shotgun (WGS) entry which is preliminary data.</text>
</comment>
<protein>
    <submittedName>
        <fullName evidence="3">Serine hydrolase</fullName>
    </submittedName>
</protein>
<evidence type="ECO:0000313" key="3">
    <source>
        <dbReference type="EMBL" id="GIJ71119.1"/>
    </source>
</evidence>
<dbReference type="SUPFAM" id="SSF56601">
    <property type="entry name" value="beta-lactamase/transpeptidase-like"/>
    <property type="match status" value="1"/>
</dbReference>
<evidence type="ECO:0000259" key="2">
    <source>
        <dbReference type="Pfam" id="PF24491"/>
    </source>
</evidence>
<gene>
    <name evidence="3" type="ORF">Voc01_060360</name>
</gene>